<dbReference type="KEGG" id="bsol:FSW04_17970"/>
<dbReference type="PANTHER" id="PTHR43293:SF3">
    <property type="entry name" value="CHOLESTEROL RING-CLEAVING HYDROLASE IPDB SUBUNIT"/>
    <property type="match status" value="1"/>
</dbReference>
<keyword evidence="2" id="KW-0808">Transferase</keyword>
<dbReference type="Gene3D" id="3.30.30.40">
    <property type="match status" value="1"/>
</dbReference>
<dbReference type="GO" id="GO:0008410">
    <property type="term" value="F:CoA-transferase activity"/>
    <property type="evidence" value="ECO:0007669"/>
    <property type="project" value="InterPro"/>
</dbReference>
<dbReference type="PANTHER" id="PTHR43293">
    <property type="entry name" value="ACETATE COA-TRANSFERASE YDIF"/>
    <property type="match status" value="1"/>
</dbReference>
<keyword evidence="3" id="KW-1185">Reference proteome</keyword>
<dbReference type="Proteomes" id="UP000321805">
    <property type="component" value="Chromosome"/>
</dbReference>
<dbReference type="EMBL" id="CP042430">
    <property type="protein sequence ID" value="QEC49279.1"/>
    <property type="molecule type" value="Genomic_DNA"/>
</dbReference>
<dbReference type="InterPro" id="IPR004163">
    <property type="entry name" value="CoA_transf_BS"/>
</dbReference>
<dbReference type="SMART" id="SM00882">
    <property type="entry name" value="CoA_trans"/>
    <property type="match status" value="1"/>
</dbReference>
<dbReference type="AlphaFoldDB" id="A0A5B8U838"/>
<dbReference type="PROSITE" id="PS01273">
    <property type="entry name" value="COA_TRANSF_1"/>
    <property type="match status" value="1"/>
</dbReference>
<dbReference type="OrthoDB" id="3369756at2"/>
<evidence type="ECO:0000313" key="2">
    <source>
        <dbReference type="EMBL" id="QEC49279.1"/>
    </source>
</evidence>
<proteinExistence type="inferred from homology"/>
<protein>
    <submittedName>
        <fullName evidence="2">CoA transferase subunit A</fullName>
    </submittedName>
</protein>
<organism evidence="2 3">
    <name type="scientific">Baekduia soli</name>
    <dbReference type="NCBI Taxonomy" id="496014"/>
    <lineage>
        <taxon>Bacteria</taxon>
        <taxon>Bacillati</taxon>
        <taxon>Actinomycetota</taxon>
        <taxon>Thermoleophilia</taxon>
        <taxon>Solirubrobacterales</taxon>
        <taxon>Baekduiaceae</taxon>
        <taxon>Baekduia</taxon>
    </lineage>
</organism>
<dbReference type="InterPro" id="IPR037171">
    <property type="entry name" value="NagB/RpiA_transferase-like"/>
</dbReference>
<name>A0A5B8U838_9ACTN</name>
<dbReference type="SUPFAM" id="SSF100950">
    <property type="entry name" value="NagB/RpiA/CoA transferase-like"/>
    <property type="match status" value="1"/>
</dbReference>
<evidence type="ECO:0000313" key="3">
    <source>
        <dbReference type="Proteomes" id="UP000321805"/>
    </source>
</evidence>
<evidence type="ECO:0000256" key="1">
    <source>
        <dbReference type="ARBA" id="ARBA00007047"/>
    </source>
</evidence>
<accession>A0A5B8U838</accession>
<sequence length="288" mass="30334">MGVGWRRMVPADGKLVALADVAGLVPDGASVALGGFSLEGAPMAFCAELVRAGARDLELVVPVGGMNVDWLLAAGCARRVLTALVGFEGFGLAPWFRRAAEQGLVEVEDWSEHTMLSALQAAILGVPYMPTLAGLGTDLPARLPGRMWELADERSGRRFIACGPLAPDVAVVHVHEADRLGNARVLPRSVWLDGELVKAARTVIVTAERIVDTEVFRAAPERTSYPGFAVDHVVAAPGGAWPTASGPGAAPDAAFYRDYVRAARDPAAFRALFAQRVAPLPPSSLVPA</sequence>
<comment type="similarity">
    <text evidence="1">Belongs to the 3-oxoacid CoA-transferase subunit B family.</text>
</comment>
<gene>
    <name evidence="2" type="ORF">FSW04_17970</name>
</gene>
<dbReference type="InterPro" id="IPR004165">
    <property type="entry name" value="CoA_trans_fam_I"/>
</dbReference>
<reference evidence="2 3" key="1">
    <citation type="journal article" date="2018" name="J. Microbiol.">
        <title>Baekduia soli gen. nov., sp. nov., a novel bacterium isolated from the soil of Baekdu Mountain and proposal of a novel family name, Baekduiaceae fam. nov.</title>
        <authorList>
            <person name="An D.S."/>
            <person name="Siddiqi M.Z."/>
            <person name="Kim K.H."/>
            <person name="Yu H.S."/>
            <person name="Im W.T."/>
        </authorList>
    </citation>
    <scope>NUCLEOTIDE SEQUENCE [LARGE SCALE GENOMIC DNA]</scope>
    <source>
        <strain evidence="2 3">BR7-21</strain>
    </source>
</reference>
<dbReference type="Gene3D" id="3.40.1080.10">
    <property type="entry name" value="Glutaconate Coenzyme A-transferase"/>
    <property type="match status" value="1"/>
</dbReference>
<dbReference type="Pfam" id="PF01144">
    <property type="entry name" value="CoA_trans"/>
    <property type="match status" value="1"/>
</dbReference>